<dbReference type="Proteomes" id="UP001642260">
    <property type="component" value="Unassembled WGS sequence"/>
</dbReference>
<dbReference type="EMBL" id="CAKOAT010866265">
    <property type="protein sequence ID" value="CAH8389980.1"/>
    <property type="molecule type" value="Genomic_DNA"/>
</dbReference>
<name>A0ABC8M486_ERUVS</name>
<evidence type="ECO:0000313" key="5">
    <source>
        <dbReference type="Proteomes" id="UP001642260"/>
    </source>
</evidence>
<dbReference type="PANTHER" id="PTHR13068">
    <property type="entry name" value="CGI-12 PROTEIN-RELATED"/>
    <property type="match status" value="1"/>
</dbReference>
<evidence type="ECO:0000256" key="2">
    <source>
        <dbReference type="ARBA" id="ARBA00022472"/>
    </source>
</evidence>
<evidence type="ECO:0000256" key="1">
    <source>
        <dbReference type="ARBA" id="ARBA00007692"/>
    </source>
</evidence>
<protein>
    <submittedName>
        <fullName evidence="4">Uncharacterized protein</fullName>
    </submittedName>
</protein>
<keyword evidence="2" id="KW-0804">Transcription</keyword>
<dbReference type="AlphaFoldDB" id="A0ABC8M486"/>
<dbReference type="Gene3D" id="1.25.70.10">
    <property type="entry name" value="Transcription termination factor 3, mitochondrial"/>
    <property type="match status" value="1"/>
</dbReference>
<keyword evidence="2" id="KW-0805">Transcription regulation</keyword>
<dbReference type="GO" id="GO:0006353">
    <property type="term" value="P:DNA-templated transcription termination"/>
    <property type="evidence" value="ECO:0007669"/>
    <property type="project" value="UniProtKB-KW"/>
</dbReference>
<accession>A0ABC8M486</accession>
<proteinExistence type="inferred from homology"/>
<keyword evidence="2" id="KW-0806">Transcription termination</keyword>
<organism evidence="4 5">
    <name type="scientific">Eruca vesicaria subsp. sativa</name>
    <name type="common">Garden rocket</name>
    <name type="synonym">Eruca sativa</name>
    <dbReference type="NCBI Taxonomy" id="29727"/>
    <lineage>
        <taxon>Eukaryota</taxon>
        <taxon>Viridiplantae</taxon>
        <taxon>Streptophyta</taxon>
        <taxon>Embryophyta</taxon>
        <taxon>Tracheophyta</taxon>
        <taxon>Spermatophyta</taxon>
        <taxon>Magnoliopsida</taxon>
        <taxon>eudicotyledons</taxon>
        <taxon>Gunneridae</taxon>
        <taxon>Pentapetalae</taxon>
        <taxon>rosids</taxon>
        <taxon>malvids</taxon>
        <taxon>Brassicales</taxon>
        <taxon>Brassicaceae</taxon>
        <taxon>Brassiceae</taxon>
        <taxon>Eruca</taxon>
    </lineage>
</organism>
<dbReference type="GO" id="GO:0005737">
    <property type="term" value="C:cytoplasm"/>
    <property type="evidence" value="ECO:0007669"/>
    <property type="project" value="UniProtKB-ARBA"/>
</dbReference>
<reference evidence="4 5" key="1">
    <citation type="submission" date="2022-03" db="EMBL/GenBank/DDBJ databases">
        <authorList>
            <person name="Macdonald S."/>
            <person name="Ahmed S."/>
            <person name="Newling K."/>
        </authorList>
    </citation>
    <scope>NUCLEOTIDE SEQUENCE [LARGE SCALE GENOMIC DNA]</scope>
</reference>
<dbReference type="PANTHER" id="PTHR13068:SF132">
    <property type="entry name" value="MITOCHONDRIAL TRANSCRIPTION TERMINATION FACTOR FAMILY PROTEIN"/>
    <property type="match status" value="1"/>
</dbReference>
<keyword evidence="3" id="KW-0809">Transit peptide</keyword>
<evidence type="ECO:0000313" key="4">
    <source>
        <dbReference type="EMBL" id="CAH8389980.1"/>
    </source>
</evidence>
<dbReference type="InterPro" id="IPR003690">
    <property type="entry name" value="MTERF"/>
</dbReference>
<sequence length="399" mass="45300">MSSFLQCRRVCLFSSLRQNVRDAAFYSPPVLNSSVNLGFLISRRTLCSLSEVKLDDVGNQNPSLKSFTVSYLVNSCGLSLESAKSNSRFVNLVSSKKPDTVLALFKEHGFSTDQITSVIKSFPRVLSLSPEDILLPKLMFFNSIGFSNSDTAKMISSCPKTLSFSLHKRLIPCYDSLKSILVDEESVVKCLKRGYRCFSLDIAQTLSQRLHVCKELGVPDKSIKWLVQASPYTFFSPEKKFNEVLNRVCSYGFDPKKAGFVHAMLAFDWTSESTMERKLKLFQRFGWSKEDFVAAVMRFPNCTTVSDEKIVYTMEFLVNDIGLEAKDIVARPVVLGLSMEKRIKPRSRVISLLVSEGLVEKEDVNYFTMLKMKSSEFVDKFVVKHQKEMPELMQTLRKV</sequence>
<evidence type="ECO:0000256" key="3">
    <source>
        <dbReference type="ARBA" id="ARBA00022946"/>
    </source>
</evidence>
<dbReference type="InterPro" id="IPR038538">
    <property type="entry name" value="MTERF_sf"/>
</dbReference>
<dbReference type="FunFam" id="1.25.70.10:FF:000001">
    <property type="entry name" value="Mitochondrial transcription termination factor-like"/>
    <property type="match status" value="1"/>
</dbReference>
<dbReference type="SMART" id="SM00733">
    <property type="entry name" value="Mterf"/>
    <property type="match status" value="6"/>
</dbReference>
<gene>
    <name evidence="4" type="ORF">ERUC_LOCUS42463</name>
</gene>
<comment type="similarity">
    <text evidence="1">Belongs to the mTERF family.</text>
</comment>
<keyword evidence="5" id="KW-1185">Reference proteome</keyword>
<comment type="caution">
    <text evidence="4">The sequence shown here is derived from an EMBL/GenBank/DDBJ whole genome shotgun (WGS) entry which is preliminary data.</text>
</comment>
<dbReference type="Pfam" id="PF02536">
    <property type="entry name" value="mTERF"/>
    <property type="match status" value="1"/>
</dbReference>